<dbReference type="KEGG" id="mher:K3U94_22670"/>
<evidence type="ECO:0000313" key="2">
    <source>
        <dbReference type="EMBL" id="QZA07672.1"/>
    </source>
</evidence>
<dbReference type="Proteomes" id="UP000825008">
    <property type="component" value="Chromosome"/>
</dbReference>
<sequence length="52" mass="5282">MTAGPIGPGPVATASGWHSGSSTYKRAYLLASLRAGVIALVLLTFLLVLVLA</sequence>
<protein>
    <submittedName>
        <fullName evidence="2">Uncharacterized protein</fullName>
    </submittedName>
</protein>
<feature type="transmembrane region" description="Helical" evidence="1">
    <location>
        <begin position="27"/>
        <end position="51"/>
    </location>
</feature>
<keyword evidence="1" id="KW-1133">Transmembrane helix</keyword>
<name>A0A9X7ZGL4_9MYCO</name>
<dbReference type="RefSeq" id="WP_167344276.1">
    <property type="nucleotide sequence ID" value="NZ_CP080997.1"/>
</dbReference>
<organism evidence="2 3">
    <name type="scientific">Mycolicibacter heraklionensis</name>
    <dbReference type="NCBI Taxonomy" id="512402"/>
    <lineage>
        <taxon>Bacteria</taxon>
        <taxon>Bacillati</taxon>
        <taxon>Actinomycetota</taxon>
        <taxon>Actinomycetes</taxon>
        <taxon>Mycobacteriales</taxon>
        <taxon>Mycobacteriaceae</taxon>
        <taxon>Mycolicibacter</taxon>
    </lineage>
</organism>
<keyword evidence="1" id="KW-0472">Membrane</keyword>
<evidence type="ECO:0000256" key="1">
    <source>
        <dbReference type="SAM" id="Phobius"/>
    </source>
</evidence>
<accession>A0A9X7ZGL4</accession>
<keyword evidence="1" id="KW-0812">Transmembrane</keyword>
<dbReference type="EMBL" id="CP080997">
    <property type="protein sequence ID" value="QZA07672.1"/>
    <property type="molecule type" value="Genomic_DNA"/>
</dbReference>
<evidence type="ECO:0000313" key="3">
    <source>
        <dbReference type="Proteomes" id="UP000825008"/>
    </source>
</evidence>
<proteinExistence type="predicted"/>
<reference evidence="2" key="1">
    <citation type="submission" date="2021-08" db="EMBL/GenBank/DDBJ databases">
        <title>Whole genome sequencing of non-tuberculosis mycobacteria type-strains.</title>
        <authorList>
            <person name="Igarashi Y."/>
            <person name="Osugi A."/>
            <person name="Mitarai S."/>
        </authorList>
    </citation>
    <scope>NUCLEOTIDE SEQUENCE</scope>
    <source>
        <strain evidence="2">JCM 30995</strain>
    </source>
</reference>
<dbReference type="AlphaFoldDB" id="A0A9X7ZGL4"/>
<gene>
    <name evidence="2" type="ORF">K3U94_22670</name>
</gene>